<dbReference type="Proteomes" id="UP000023152">
    <property type="component" value="Unassembled WGS sequence"/>
</dbReference>
<name>X6LDA3_RETFI</name>
<evidence type="ECO:0000313" key="2">
    <source>
        <dbReference type="Proteomes" id="UP000023152"/>
    </source>
</evidence>
<protein>
    <submittedName>
        <fullName evidence="1">Uncharacterized protein</fullName>
    </submittedName>
</protein>
<keyword evidence="2" id="KW-1185">Reference proteome</keyword>
<comment type="caution">
    <text evidence="1">The sequence shown here is derived from an EMBL/GenBank/DDBJ whole genome shotgun (WGS) entry which is preliminary data.</text>
</comment>
<evidence type="ECO:0000313" key="1">
    <source>
        <dbReference type="EMBL" id="ETN98729.1"/>
    </source>
</evidence>
<proteinExistence type="predicted"/>
<dbReference type="EMBL" id="ASPP01045918">
    <property type="protein sequence ID" value="ETN98729.1"/>
    <property type="molecule type" value="Genomic_DNA"/>
</dbReference>
<sequence length="165" mass="18694">MIGQNTQHGICSSIRSNGKTDMLTTLSNMSANSKSIGGIGINHGIDISNSRLSNSQDYGTTKRQNKMDIDNNNIKRNTTKRKTPDDGLINEEVKKAKHYHSTMQVQICNTTTKRNLMRNKNLLSRKVHFAVDINEQQLIQFANSFNDAKNKQIEQKKTKMVNKEL</sequence>
<gene>
    <name evidence="1" type="ORF">RFI_38758</name>
</gene>
<accession>X6LDA3</accession>
<organism evidence="1 2">
    <name type="scientific">Reticulomyxa filosa</name>
    <dbReference type="NCBI Taxonomy" id="46433"/>
    <lineage>
        <taxon>Eukaryota</taxon>
        <taxon>Sar</taxon>
        <taxon>Rhizaria</taxon>
        <taxon>Retaria</taxon>
        <taxon>Foraminifera</taxon>
        <taxon>Monothalamids</taxon>
        <taxon>Reticulomyxidae</taxon>
        <taxon>Reticulomyxa</taxon>
    </lineage>
</organism>
<dbReference type="AlphaFoldDB" id="X6LDA3"/>
<reference evidence="1 2" key="1">
    <citation type="journal article" date="2013" name="Curr. Biol.">
        <title>The Genome of the Foraminiferan Reticulomyxa filosa.</title>
        <authorList>
            <person name="Glockner G."/>
            <person name="Hulsmann N."/>
            <person name="Schleicher M."/>
            <person name="Noegel A.A."/>
            <person name="Eichinger L."/>
            <person name="Gallinger C."/>
            <person name="Pawlowski J."/>
            <person name="Sierra R."/>
            <person name="Euteneuer U."/>
            <person name="Pillet L."/>
            <person name="Moustafa A."/>
            <person name="Platzer M."/>
            <person name="Groth M."/>
            <person name="Szafranski K."/>
            <person name="Schliwa M."/>
        </authorList>
    </citation>
    <scope>NUCLEOTIDE SEQUENCE [LARGE SCALE GENOMIC DNA]</scope>
</reference>